<comment type="caution">
    <text evidence="1">The sequence shown here is derived from an EMBL/GenBank/DDBJ whole genome shotgun (WGS) entry which is preliminary data.</text>
</comment>
<sequence length="252" mass="26468">IAGAPAAAGRLAAHRVIYDLTLEHVSGGSVMAASGTMSYTVEATCGGWAVQQRLHLTTASRDGGSSDLTSDYATLESLDGRHFVFDMRQGPTGGAREEIKGDAALNQDGAGTASYTLPKASRVALPKGTLFPMHHTAAIVDAAASGQPWISPLLFDGTGVGGALSTFALFGHWGAPSPEPIAPSMAAMASGPVHVSYFGLKPGVSLPDFESIQRYYDNGVADRLHLDFGDFRMQASVRDFHLLPSRPAHCER</sequence>
<dbReference type="AlphaFoldDB" id="A0A850PG28"/>
<accession>A0A850PG28</accession>
<feature type="non-terminal residue" evidence="1">
    <location>
        <position position="1"/>
    </location>
</feature>
<gene>
    <name evidence="1" type="ORF">HUK82_09740</name>
</gene>
<protein>
    <submittedName>
        <fullName evidence="1">DUF1849 family protein</fullName>
    </submittedName>
</protein>
<organism evidence="1 2">
    <name type="scientific">Ameyamaea chiangmaiensis</name>
    <dbReference type="NCBI Taxonomy" id="442969"/>
    <lineage>
        <taxon>Bacteria</taxon>
        <taxon>Pseudomonadati</taxon>
        <taxon>Pseudomonadota</taxon>
        <taxon>Alphaproteobacteria</taxon>
        <taxon>Acetobacterales</taxon>
        <taxon>Acetobacteraceae</taxon>
        <taxon>Ameyamaea</taxon>
    </lineage>
</organism>
<dbReference type="EMBL" id="JABXXR010000069">
    <property type="protein sequence ID" value="NVN40842.1"/>
    <property type="molecule type" value="Genomic_DNA"/>
</dbReference>
<evidence type="ECO:0000313" key="2">
    <source>
        <dbReference type="Proteomes" id="UP000585665"/>
    </source>
</evidence>
<dbReference type="Proteomes" id="UP000585665">
    <property type="component" value="Unassembled WGS sequence"/>
</dbReference>
<dbReference type="RefSeq" id="WP_176613779.1">
    <property type="nucleotide sequence ID" value="NZ_JABXXR010000069.1"/>
</dbReference>
<proteinExistence type="predicted"/>
<dbReference type="Pfam" id="PF08904">
    <property type="entry name" value="EipB_like"/>
    <property type="match status" value="1"/>
</dbReference>
<reference evidence="1 2" key="1">
    <citation type="submission" date="2020-06" db="EMBL/GenBank/DDBJ databases">
        <title>Description of novel acetic acid bacteria.</title>
        <authorList>
            <person name="Sombolestani A."/>
        </authorList>
    </citation>
    <scope>NUCLEOTIDE SEQUENCE [LARGE SCALE GENOMIC DNA]</scope>
    <source>
        <strain evidence="1 2">LMG 27010</strain>
    </source>
</reference>
<name>A0A850PG28_9PROT</name>
<keyword evidence="2" id="KW-1185">Reference proteome</keyword>
<evidence type="ECO:0000313" key="1">
    <source>
        <dbReference type="EMBL" id="NVN40842.1"/>
    </source>
</evidence>
<dbReference type="InterPro" id="IPR015000">
    <property type="entry name" value="EipB-like"/>
</dbReference>